<proteinExistence type="inferred from homology"/>
<dbReference type="Proteomes" id="UP000198505">
    <property type="component" value="Unassembled WGS sequence"/>
</dbReference>
<sequence length="178" mass="20663">MTIDKWPAETSDFQMEEDDTFEWRDYGVEDYATLVVFWLLALDVFMQFFSRYVLGNSIAWTEEMARYLLVTVGFMGGSMAVRTGTHISVEFFYRYMPGWMSRLLMTLVDIVSIGFFAIGAWITWKLADRTTALMASVDIPKSFLYYLVLLGFLLMLGRAIQMAVLRWRNRSPSHPDVP</sequence>
<dbReference type="RefSeq" id="WP_092825521.1">
    <property type="nucleotide sequence ID" value="NZ_FOGS01000002.1"/>
</dbReference>
<comment type="subunit">
    <text evidence="9">The complex comprises the extracytoplasmic solute receptor protein and the two transmembrane proteins.</text>
</comment>
<dbReference type="PANTHER" id="PTHR35011">
    <property type="entry name" value="2,3-DIKETO-L-GULONATE TRAP TRANSPORTER SMALL PERMEASE PROTEIN YIAM"/>
    <property type="match status" value="1"/>
</dbReference>
<evidence type="ECO:0000313" key="11">
    <source>
        <dbReference type="EMBL" id="SER68276.1"/>
    </source>
</evidence>
<dbReference type="PANTHER" id="PTHR35011:SF11">
    <property type="entry name" value="TRAP TRANSPORTER SMALL PERMEASE PROTEIN"/>
    <property type="match status" value="1"/>
</dbReference>
<keyword evidence="12" id="KW-1185">Reference proteome</keyword>
<evidence type="ECO:0000256" key="4">
    <source>
        <dbReference type="ARBA" id="ARBA00022519"/>
    </source>
</evidence>
<protein>
    <recommendedName>
        <fullName evidence="9">TRAP transporter small permease protein</fullName>
    </recommendedName>
</protein>
<dbReference type="GO" id="GO:0015740">
    <property type="term" value="P:C4-dicarboxylate transport"/>
    <property type="evidence" value="ECO:0007669"/>
    <property type="project" value="TreeGrafter"/>
</dbReference>
<keyword evidence="4 9" id="KW-0997">Cell inner membrane</keyword>
<dbReference type="AlphaFoldDB" id="A0A1H9R6C9"/>
<evidence type="ECO:0000256" key="8">
    <source>
        <dbReference type="ARBA" id="ARBA00038436"/>
    </source>
</evidence>
<evidence type="ECO:0000259" key="10">
    <source>
        <dbReference type="Pfam" id="PF04290"/>
    </source>
</evidence>
<name>A0A1H9R6C9_9GAMM</name>
<comment type="subcellular location">
    <subcellularLocation>
        <location evidence="1 9">Cell inner membrane</location>
        <topology evidence="1 9">Multi-pass membrane protein</topology>
    </subcellularLocation>
</comment>
<evidence type="ECO:0000256" key="6">
    <source>
        <dbReference type="ARBA" id="ARBA00022989"/>
    </source>
</evidence>
<evidence type="ECO:0000256" key="7">
    <source>
        <dbReference type="ARBA" id="ARBA00023136"/>
    </source>
</evidence>
<feature type="transmembrane region" description="Helical" evidence="9">
    <location>
        <begin position="31"/>
        <end position="52"/>
    </location>
</feature>
<feature type="transmembrane region" description="Helical" evidence="9">
    <location>
        <begin position="103"/>
        <end position="124"/>
    </location>
</feature>
<evidence type="ECO:0000256" key="1">
    <source>
        <dbReference type="ARBA" id="ARBA00004429"/>
    </source>
</evidence>
<keyword evidence="7 9" id="KW-0472">Membrane</keyword>
<evidence type="ECO:0000313" key="12">
    <source>
        <dbReference type="Proteomes" id="UP000198505"/>
    </source>
</evidence>
<accession>A0A1H9R6C9</accession>
<feature type="transmembrane region" description="Helical" evidence="9">
    <location>
        <begin position="144"/>
        <end position="165"/>
    </location>
</feature>
<gene>
    <name evidence="11" type="ORF">SAMN04487958_102253</name>
</gene>
<dbReference type="STRING" id="416874.SAMN04487958_102253"/>
<dbReference type="Pfam" id="PF04290">
    <property type="entry name" value="DctQ"/>
    <property type="match status" value="1"/>
</dbReference>
<evidence type="ECO:0000256" key="5">
    <source>
        <dbReference type="ARBA" id="ARBA00022692"/>
    </source>
</evidence>
<dbReference type="InterPro" id="IPR055348">
    <property type="entry name" value="DctQ"/>
</dbReference>
<feature type="domain" description="Tripartite ATP-independent periplasmic transporters DctQ component" evidence="10">
    <location>
        <begin position="43"/>
        <end position="168"/>
    </location>
</feature>
<reference evidence="12" key="1">
    <citation type="submission" date="2016-10" db="EMBL/GenBank/DDBJ databases">
        <authorList>
            <person name="Varghese N."/>
            <person name="Submissions S."/>
        </authorList>
    </citation>
    <scope>NUCLEOTIDE SEQUENCE [LARGE SCALE GENOMIC DNA]</scope>
    <source>
        <strain evidence="12">CGMCC 1.6495</strain>
    </source>
</reference>
<dbReference type="InterPro" id="IPR007387">
    <property type="entry name" value="TRAP_DctQ"/>
</dbReference>
<evidence type="ECO:0000256" key="2">
    <source>
        <dbReference type="ARBA" id="ARBA00022448"/>
    </source>
</evidence>
<keyword evidence="6 9" id="KW-1133">Transmembrane helix</keyword>
<dbReference type="EMBL" id="FOGS01000002">
    <property type="protein sequence ID" value="SER68276.1"/>
    <property type="molecule type" value="Genomic_DNA"/>
</dbReference>
<feature type="transmembrane region" description="Helical" evidence="9">
    <location>
        <begin position="64"/>
        <end position="82"/>
    </location>
</feature>
<keyword evidence="3" id="KW-1003">Cell membrane</keyword>
<keyword evidence="2 9" id="KW-0813">Transport</keyword>
<comment type="similarity">
    <text evidence="8 9">Belongs to the TRAP transporter small permease family.</text>
</comment>
<dbReference type="GO" id="GO:0022857">
    <property type="term" value="F:transmembrane transporter activity"/>
    <property type="evidence" value="ECO:0007669"/>
    <property type="project" value="UniProtKB-UniRule"/>
</dbReference>
<comment type="function">
    <text evidence="9">Part of the tripartite ATP-independent periplasmic (TRAP) transport system.</text>
</comment>
<keyword evidence="5 9" id="KW-0812">Transmembrane</keyword>
<evidence type="ECO:0000256" key="9">
    <source>
        <dbReference type="RuleBase" id="RU369079"/>
    </source>
</evidence>
<dbReference type="GO" id="GO:0005886">
    <property type="term" value="C:plasma membrane"/>
    <property type="evidence" value="ECO:0007669"/>
    <property type="project" value="UniProtKB-SubCell"/>
</dbReference>
<evidence type="ECO:0000256" key="3">
    <source>
        <dbReference type="ARBA" id="ARBA00022475"/>
    </source>
</evidence>
<organism evidence="11 12">
    <name type="scientific">Vreelandella subterranea</name>
    <dbReference type="NCBI Taxonomy" id="416874"/>
    <lineage>
        <taxon>Bacteria</taxon>
        <taxon>Pseudomonadati</taxon>
        <taxon>Pseudomonadota</taxon>
        <taxon>Gammaproteobacteria</taxon>
        <taxon>Oceanospirillales</taxon>
        <taxon>Halomonadaceae</taxon>
        <taxon>Vreelandella</taxon>
    </lineage>
</organism>